<dbReference type="Proteomes" id="UP000436088">
    <property type="component" value="Unassembled WGS sequence"/>
</dbReference>
<dbReference type="Gene3D" id="3.40.50.980">
    <property type="match status" value="1"/>
</dbReference>
<dbReference type="Gene3D" id="3.30.300.30">
    <property type="match status" value="1"/>
</dbReference>
<dbReference type="PANTHER" id="PTHR24096">
    <property type="entry name" value="LONG-CHAIN-FATTY-ACID--COA LIGASE"/>
    <property type="match status" value="1"/>
</dbReference>
<evidence type="ECO:0000256" key="1">
    <source>
        <dbReference type="ARBA" id="ARBA00022598"/>
    </source>
</evidence>
<keyword evidence="2" id="KW-0812">Transmembrane</keyword>
<name>A0A6A3DAJ4_HIBSY</name>
<organism evidence="4 5">
    <name type="scientific">Hibiscus syriacus</name>
    <name type="common">Rose of Sharon</name>
    <dbReference type="NCBI Taxonomy" id="106335"/>
    <lineage>
        <taxon>Eukaryota</taxon>
        <taxon>Viridiplantae</taxon>
        <taxon>Streptophyta</taxon>
        <taxon>Embryophyta</taxon>
        <taxon>Tracheophyta</taxon>
        <taxon>Spermatophyta</taxon>
        <taxon>Magnoliopsida</taxon>
        <taxon>eudicotyledons</taxon>
        <taxon>Gunneridae</taxon>
        <taxon>Pentapetalae</taxon>
        <taxon>rosids</taxon>
        <taxon>malvids</taxon>
        <taxon>Malvales</taxon>
        <taxon>Malvaceae</taxon>
        <taxon>Malvoideae</taxon>
        <taxon>Hibiscus</taxon>
    </lineage>
</organism>
<evidence type="ECO:0000313" key="5">
    <source>
        <dbReference type="Proteomes" id="UP000436088"/>
    </source>
</evidence>
<evidence type="ECO:0000259" key="3">
    <source>
        <dbReference type="Pfam" id="PF00501"/>
    </source>
</evidence>
<dbReference type="SUPFAM" id="SSF56801">
    <property type="entry name" value="Acetyl-CoA synthetase-like"/>
    <property type="match status" value="1"/>
</dbReference>
<evidence type="ECO:0000313" key="4">
    <source>
        <dbReference type="EMBL" id="KAE8736301.1"/>
    </source>
</evidence>
<comment type="caution">
    <text evidence="4">The sequence shown here is derived from an EMBL/GenBank/DDBJ whole genome shotgun (WGS) entry which is preliminary data.</text>
</comment>
<reference evidence="4" key="1">
    <citation type="submission" date="2019-09" db="EMBL/GenBank/DDBJ databases">
        <title>Draft genome information of white flower Hibiscus syriacus.</title>
        <authorList>
            <person name="Kim Y.-M."/>
        </authorList>
    </citation>
    <scope>NUCLEOTIDE SEQUENCE [LARGE SCALE GENOMIC DNA]</scope>
    <source>
        <strain evidence="4">YM2019G1</strain>
    </source>
</reference>
<evidence type="ECO:0000256" key="2">
    <source>
        <dbReference type="SAM" id="Phobius"/>
    </source>
</evidence>
<keyword evidence="5" id="KW-1185">Reference proteome</keyword>
<feature type="domain" description="AMP-dependent synthetase/ligase" evidence="3">
    <location>
        <begin position="1"/>
        <end position="199"/>
    </location>
</feature>
<dbReference type="Gene3D" id="2.30.38.10">
    <property type="entry name" value="Luciferase, Domain 3"/>
    <property type="match status" value="1"/>
</dbReference>
<dbReference type="PANTHER" id="PTHR24096:SF251">
    <property type="entry name" value="4-COUMARATE--COA LIGASE-LIKE 9"/>
    <property type="match status" value="1"/>
</dbReference>
<proteinExistence type="predicted"/>
<protein>
    <submittedName>
        <fullName evidence="4">4-coumarate--CoA ligase-like 5</fullName>
    </submittedName>
</protein>
<dbReference type="InterPro" id="IPR045851">
    <property type="entry name" value="AMP-bd_C_sf"/>
</dbReference>
<keyword evidence="1" id="KW-0436">Ligase</keyword>
<accession>A0A6A3DAJ4</accession>
<dbReference type="AlphaFoldDB" id="A0A6A3DAJ4"/>
<gene>
    <name evidence="4" type="ORF">F3Y22_tig00000003pilonHSYRG00173</name>
</gene>
<dbReference type="Pfam" id="PF00501">
    <property type="entry name" value="AMP-binding"/>
    <property type="match status" value="1"/>
</dbReference>
<keyword evidence="2" id="KW-0472">Membrane</keyword>
<dbReference type="EMBL" id="VEPZ02000002">
    <property type="protein sequence ID" value="KAE8736301.1"/>
    <property type="molecule type" value="Genomic_DNA"/>
</dbReference>
<dbReference type="GO" id="GO:0016405">
    <property type="term" value="F:CoA-ligase activity"/>
    <property type="evidence" value="ECO:0007669"/>
    <property type="project" value="TreeGrafter"/>
</dbReference>
<dbReference type="InterPro" id="IPR000873">
    <property type="entry name" value="AMP-dep_synth/lig_dom"/>
</dbReference>
<keyword evidence="2" id="KW-1133">Transmembrane helix</keyword>
<sequence length="299" mass="33298">MMTHRNLIAMMAAVHHSWTEQAEGNEKPPRSVTLFTVPLFHVFGLFMLLGAVLLADTVLFLEMFDFKEMLRAVEKYKVTDMPVSPPLVVAFVKSDLTKKYDLSSLEGLGCGGAPLGKDVSERFKEKFPKVLLVQGYGLTETTGAATRVVGPEEAARHGSVGRLGENMEAKIVDPETGEALPPEQRGELWLRGPTVMKGYVGDEKATAQTLDSEGWLKTGDICYFDSDGFLYIVDRLKELIKYKAYQVPPAELEHLLLSHPEIADAAVIPYVLFFFFPMMVPGRRSRADSHVVCSEEPWK</sequence>
<feature type="transmembrane region" description="Helical" evidence="2">
    <location>
        <begin position="38"/>
        <end position="61"/>
    </location>
</feature>